<organism evidence="2">
    <name type="scientific">marine metagenome</name>
    <dbReference type="NCBI Taxonomy" id="408172"/>
    <lineage>
        <taxon>unclassified sequences</taxon>
        <taxon>metagenomes</taxon>
        <taxon>ecological metagenomes</taxon>
    </lineage>
</organism>
<reference evidence="2" key="1">
    <citation type="submission" date="2018-05" db="EMBL/GenBank/DDBJ databases">
        <authorList>
            <person name="Lanie J.A."/>
            <person name="Ng W.-L."/>
            <person name="Kazmierczak K.M."/>
            <person name="Andrzejewski T.M."/>
            <person name="Davidsen T.M."/>
            <person name="Wayne K.J."/>
            <person name="Tettelin H."/>
            <person name="Glass J.I."/>
            <person name="Rusch D."/>
            <person name="Podicherti R."/>
            <person name="Tsui H.-C.T."/>
            <person name="Winkler M.E."/>
        </authorList>
    </citation>
    <scope>NUCLEOTIDE SEQUENCE</scope>
</reference>
<protein>
    <submittedName>
        <fullName evidence="2">Uncharacterized protein</fullName>
    </submittedName>
</protein>
<name>A0A383DRR6_9ZZZZ</name>
<feature type="non-terminal residue" evidence="2">
    <location>
        <position position="61"/>
    </location>
</feature>
<sequence length="61" mass="7015">MGKEKNKKTAPTQEKRSKGKSPTTKKTVDKKSKGKKKNGYIPELKKYYRDVIIGNLTKKFN</sequence>
<evidence type="ECO:0000256" key="1">
    <source>
        <dbReference type="SAM" id="MobiDB-lite"/>
    </source>
</evidence>
<evidence type="ECO:0000313" key="2">
    <source>
        <dbReference type="EMBL" id="SVE46538.1"/>
    </source>
</evidence>
<dbReference type="EMBL" id="UINC01219179">
    <property type="protein sequence ID" value="SVE46538.1"/>
    <property type="molecule type" value="Genomic_DNA"/>
</dbReference>
<dbReference type="AlphaFoldDB" id="A0A383DRR6"/>
<accession>A0A383DRR6</accession>
<gene>
    <name evidence="2" type="ORF">METZ01_LOCUS499392</name>
</gene>
<feature type="region of interest" description="Disordered" evidence="1">
    <location>
        <begin position="1"/>
        <end position="40"/>
    </location>
</feature>
<proteinExistence type="predicted"/>